<organism evidence="6 7">
    <name type="scientific">Rhodocollybia butyracea</name>
    <dbReference type="NCBI Taxonomy" id="206335"/>
    <lineage>
        <taxon>Eukaryota</taxon>
        <taxon>Fungi</taxon>
        <taxon>Dikarya</taxon>
        <taxon>Basidiomycota</taxon>
        <taxon>Agaricomycotina</taxon>
        <taxon>Agaricomycetes</taxon>
        <taxon>Agaricomycetidae</taxon>
        <taxon>Agaricales</taxon>
        <taxon>Marasmiineae</taxon>
        <taxon>Omphalotaceae</taxon>
        <taxon>Rhodocollybia</taxon>
    </lineage>
</organism>
<feature type="transmembrane region" description="Helical" evidence="5">
    <location>
        <begin position="451"/>
        <end position="471"/>
    </location>
</feature>
<feature type="transmembrane region" description="Helical" evidence="5">
    <location>
        <begin position="278"/>
        <end position="297"/>
    </location>
</feature>
<evidence type="ECO:0000256" key="5">
    <source>
        <dbReference type="SAM" id="Phobius"/>
    </source>
</evidence>
<dbReference type="Pfam" id="PF07690">
    <property type="entry name" value="MFS_1"/>
    <property type="match status" value="2"/>
</dbReference>
<keyword evidence="3 5" id="KW-1133">Transmembrane helix</keyword>
<dbReference type="EMBL" id="JADNRY010000042">
    <property type="protein sequence ID" value="KAF9070243.1"/>
    <property type="molecule type" value="Genomic_DNA"/>
</dbReference>
<evidence type="ECO:0000256" key="2">
    <source>
        <dbReference type="ARBA" id="ARBA00022692"/>
    </source>
</evidence>
<keyword evidence="4 5" id="KW-0472">Membrane</keyword>
<proteinExistence type="predicted"/>
<dbReference type="InterPro" id="IPR011701">
    <property type="entry name" value="MFS"/>
</dbReference>
<dbReference type="AlphaFoldDB" id="A0A9P5PVV1"/>
<sequence length="712" mass="78930">MASTGYSSHHAYRTDRPGLIMLEEDAREDEVIEGEAVIDDVGYTKRSDEDEEKKMPEQKVFEVPLNEPIAVAWDGPDDPSNPQNFSTRRKCMITLVCCVLTINATFASSATSLTEPFQVRFNVSKEVLDLVTSLFLLGYVMGPIFWGPGSEMFGRRWVLLGAVSLYSLFSWASLATNAQTVLVLRFLTGAFGAAPLIVSGVYWVLFIFAAACTIFSIIVLPETYGPILLTRKAQRLRREDPIGNKNVFSDHERLDSSPHGLLDRIFYRPWKMMASEPILVLITIYMSVVYGILYALLDVFPVVFAITRGFTQSQLGLVFLTLGIGSTLTTVMNLYFAAQVNKVIPKWKGFPPAEMRLQGAMIGSIMLVVGIFWLGWTGNYASVPWWVPALGAVLVGMGISAIFISLIVYIVDTYLMLAASALASNTMIRSLVGSGFPLFTAQMYHNLGINWASTLIALICLVLAPIPFLFVKYGARIRERSKFAPCLDLKIAKQIREQEEIQSRRTSSRLSTANGTHVDPAQLEEAMEPDSALVNTALLENIQHLTNTMSEVQYLLNEAISSQAVSSQSHQELVDAIHHLRSSFYSRRGSIHSIGQEHYTQAASPGGLMPEAYQLQPLRAPPPTAPHTAKEWSVRLGPIDLSAVTDLHGTALSFSRMTVRGNQISPQVRGRKGGPYILIMSWKTEEEAREFYDAWSEQPPADYATLSVIPSF</sequence>
<comment type="caution">
    <text evidence="6">The sequence shown here is derived from an EMBL/GenBank/DDBJ whole genome shotgun (WGS) entry which is preliminary data.</text>
</comment>
<evidence type="ECO:0000256" key="3">
    <source>
        <dbReference type="ARBA" id="ARBA00022989"/>
    </source>
</evidence>
<feature type="transmembrane region" description="Helical" evidence="5">
    <location>
        <begin position="317"/>
        <end position="336"/>
    </location>
</feature>
<dbReference type="OrthoDB" id="9986881at2759"/>
<dbReference type="Proteomes" id="UP000772434">
    <property type="component" value="Unassembled WGS sequence"/>
</dbReference>
<keyword evidence="7" id="KW-1185">Reference proteome</keyword>
<reference evidence="6" key="1">
    <citation type="submission" date="2020-11" db="EMBL/GenBank/DDBJ databases">
        <authorList>
            <consortium name="DOE Joint Genome Institute"/>
            <person name="Ahrendt S."/>
            <person name="Riley R."/>
            <person name="Andreopoulos W."/>
            <person name="Labutti K."/>
            <person name="Pangilinan J."/>
            <person name="Ruiz-Duenas F.J."/>
            <person name="Barrasa J.M."/>
            <person name="Sanchez-Garcia M."/>
            <person name="Camarero S."/>
            <person name="Miyauchi S."/>
            <person name="Serrano A."/>
            <person name="Linde D."/>
            <person name="Babiker R."/>
            <person name="Drula E."/>
            <person name="Ayuso-Fernandez I."/>
            <person name="Pacheco R."/>
            <person name="Padilla G."/>
            <person name="Ferreira P."/>
            <person name="Barriuso J."/>
            <person name="Kellner H."/>
            <person name="Castanera R."/>
            <person name="Alfaro M."/>
            <person name="Ramirez L."/>
            <person name="Pisabarro A.G."/>
            <person name="Kuo A."/>
            <person name="Tritt A."/>
            <person name="Lipzen A."/>
            <person name="He G."/>
            <person name="Yan M."/>
            <person name="Ng V."/>
            <person name="Cullen D."/>
            <person name="Martin F."/>
            <person name="Rosso M.-N."/>
            <person name="Henrissat B."/>
            <person name="Hibbett D."/>
            <person name="Martinez A.T."/>
            <person name="Grigoriev I.V."/>
        </authorList>
    </citation>
    <scope>NUCLEOTIDE SEQUENCE</scope>
    <source>
        <strain evidence="6">AH 40177</strain>
    </source>
</reference>
<name>A0A9P5PVV1_9AGAR</name>
<feature type="transmembrane region" description="Helical" evidence="5">
    <location>
        <begin position="130"/>
        <end position="146"/>
    </location>
</feature>
<feature type="transmembrane region" description="Helical" evidence="5">
    <location>
        <begin position="202"/>
        <end position="229"/>
    </location>
</feature>
<dbReference type="InterPro" id="IPR036259">
    <property type="entry name" value="MFS_trans_sf"/>
</dbReference>
<keyword evidence="2 5" id="KW-0812">Transmembrane</keyword>
<dbReference type="GO" id="GO:0022857">
    <property type="term" value="F:transmembrane transporter activity"/>
    <property type="evidence" value="ECO:0007669"/>
    <property type="project" value="InterPro"/>
</dbReference>
<accession>A0A9P5PVV1</accession>
<dbReference type="SUPFAM" id="SSF103473">
    <property type="entry name" value="MFS general substrate transporter"/>
    <property type="match status" value="1"/>
</dbReference>
<dbReference type="PANTHER" id="PTHR23502:SF74">
    <property type="entry name" value="MAJOR FACILITATOR SUPERFAMILY (MFS) PROFILE DOMAIN-CONTAINING PROTEIN"/>
    <property type="match status" value="1"/>
</dbReference>
<feature type="transmembrane region" description="Helical" evidence="5">
    <location>
        <begin position="357"/>
        <end position="376"/>
    </location>
</feature>
<dbReference type="Gene3D" id="1.20.1720.10">
    <property type="entry name" value="Multidrug resistance protein D"/>
    <property type="match status" value="1"/>
</dbReference>
<evidence type="ECO:0000313" key="7">
    <source>
        <dbReference type="Proteomes" id="UP000772434"/>
    </source>
</evidence>
<feature type="transmembrane region" description="Helical" evidence="5">
    <location>
        <begin position="158"/>
        <end position="182"/>
    </location>
</feature>
<dbReference type="GO" id="GO:0005886">
    <property type="term" value="C:plasma membrane"/>
    <property type="evidence" value="ECO:0007669"/>
    <property type="project" value="TreeGrafter"/>
</dbReference>
<dbReference type="Gene3D" id="1.20.1250.20">
    <property type="entry name" value="MFS general substrate transporter like domains"/>
    <property type="match status" value="1"/>
</dbReference>
<evidence type="ECO:0000313" key="6">
    <source>
        <dbReference type="EMBL" id="KAF9070243.1"/>
    </source>
</evidence>
<protein>
    <submittedName>
        <fullName evidence="6">Major facilitator superfamily domain-containing protein</fullName>
    </submittedName>
</protein>
<gene>
    <name evidence="6" type="ORF">BDP27DRAFT_1420126</name>
</gene>
<dbReference type="PANTHER" id="PTHR23502">
    <property type="entry name" value="MAJOR FACILITATOR SUPERFAMILY"/>
    <property type="match status" value="1"/>
</dbReference>
<comment type="subcellular location">
    <subcellularLocation>
        <location evidence="1">Membrane</location>
        <topology evidence="1">Multi-pass membrane protein</topology>
    </subcellularLocation>
</comment>
<evidence type="ECO:0000256" key="1">
    <source>
        <dbReference type="ARBA" id="ARBA00004141"/>
    </source>
</evidence>
<feature type="transmembrane region" description="Helical" evidence="5">
    <location>
        <begin position="388"/>
        <end position="410"/>
    </location>
</feature>
<evidence type="ECO:0000256" key="4">
    <source>
        <dbReference type="ARBA" id="ARBA00023136"/>
    </source>
</evidence>